<evidence type="ECO:0000256" key="2">
    <source>
        <dbReference type="SAM" id="MobiDB-lite"/>
    </source>
</evidence>
<dbReference type="SUPFAM" id="SSF57997">
    <property type="entry name" value="Tropomyosin"/>
    <property type="match status" value="1"/>
</dbReference>
<feature type="compositionally biased region" description="Polar residues" evidence="2">
    <location>
        <begin position="1479"/>
        <end position="1505"/>
    </location>
</feature>
<feature type="region of interest" description="Disordered" evidence="2">
    <location>
        <begin position="1307"/>
        <end position="1349"/>
    </location>
</feature>
<comment type="caution">
    <text evidence="3">The sequence shown here is derived from an EMBL/GenBank/DDBJ whole genome shotgun (WGS) entry which is preliminary data.</text>
</comment>
<feature type="coiled-coil region" evidence="1">
    <location>
        <begin position="93"/>
        <end position="198"/>
    </location>
</feature>
<feature type="coiled-coil region" evidence="1">
    <location>
        <begin position="687"/>
        <end position="756"/>
    </location>
</feature>
<evidence type="ECO:0000313" key="4">
    <source>
        <dbReference type="Proteomes" id="UP001050691"/>
    </source>
</evidence>
<feature type="coiled-coil region" evidence="1">
    <location>
        <begin position="415"/>
        <end position="506"/>
    </location>
</feature>
<feature type="region of interest" description="Disordered" evidence="2">
    <location>
        <begin position="1420"/>
        <end position="1509"/>
    </location>
</feature>
<feature type="coiled-coil region" evidence="1">
    <location>
        <begin position="296"/>
        <end position="390"/>
    </location>
</feature>
<dbReference type="EMBL" id="BPWL01000008">
    <property type="protein sequence ID" value="GJJ13115.1"/>
    <property type="molecule type" value="Genomic_DNA"/>
</dbReference>
<dbReference type="Proteomes" id="UP001050691">
    <property type="component" value="Unassembled WGS sequence"/>
</dbReference>
<feature type="coiled-coil region" evidence="1">
    <location>
        <begin position="223"/>
        <end position="250"/>
    </location>
</feature>
<accession>A0AAV5AJR9</accession>
<name>A0AAV5AJR9_9AGAM</name>
<keyword evidence="1" id="KW-0175">Coiled coil</keyword>
<proteinExistence type="predicted"/>
<sequence>MSTLKNIESTIHEEELIHLRRQSSEKDNQISLVQNELLKKGNELQQLQTALNEALAKFRLEANRTMELESELERCNEGLRSERFARNNVEVSLRAAVEKLNSEEQSKRHLELELENYASRTSTQHEQSIKRLRLDKQDLEYRLRVAEAKLQEEKIAQSSKPNTATDHVNIADTFESQVKELQNKLSLTQQDLTETSRSLSVARKEAERANRLQNELITAHNAKMQAETLLKREKVELESIKEQLQDQIEELQYWRSAYGHQMREDDNSGAKIQELEQVRKELEDSRTREIMLKKKLEIMEARETELVMEREEALDELNELKEIPRGSVHNNSSAEQELKERLEEKDIALRKSREYANELQQIYKETLKACDMAEARVEELERQLQSLTPDPPPLISFSFLAQPTHEMTPQDEASILRLLTAVDRLRSERDSLRRAVHFTSVEHRISLDTAQEQLAEKDKEIIKLQNELETLRQQLDNATTEGITELLRFKDEVEIWRKKFENLESERIDDSRANKTDLKIIKTHLEEVKTTYRRTNQALAKSSRLGVVASILIRHLSDKVQELNGCWAENERDQLGKIKDKEEELIVCCLEKATLQAQLADATKELETRSDCISTLHSEIQEFKIQNLNLQYEINERKEELLIAKGTQAFEDTKDEGDPVALRLRITTLEQRVMRRTEQIGILQHDSKRLETNLRVAEETIMELSGDLEDTKRNCECLVDDCAQARKERDDALHKLENLETELETLQADQDQKIILEGSLRQANTEIAKQTKTIEGLVGAAFDSTTKLRSLNSLYTRATSQFGALKVQMSTLEGQYAHSLAENERLTSRIESMEVALVEQTDEIDKCKQDLLSAHTEIRRLLKALEELGTQRNHLENQLLQQEQKQVVVLEALQVELTESRELLATNKKELESIRKDKENSHQSLQSLREKDNSSTAEITRLNLIIHELQAVHNSTLISLKQNSDDDRLRLQTELEASRTVVSDLREEHLIKIQTLEKKLATTESLLQTAELSRGHHKAEIERVRSESTEEILTLQSRIEEEKAAKIFLEAELQSTSNSVTELENHIATAVTRYESEIQNLKTSLSKAHEQIDEQIEARRLLQHERTAWESQRVQIEAELERSTTRYEYAEQQYKKSEHELHILESKVQQLRDQVIKFEEAAQTAETALIAMQCKPEKGGNNDQYEEIMAEFREKIEYLEEVLQMKSTEIEENDDRFIEVLKDKKRLQGRIDSLDRKHRALQTKFENITAKNEELVRENGDLLAKLKKLGHVSDEPQQKTGESAAVSQGVFRNIPHRLDMVSDILSSQIPSPSSSGSLIRPPTRIPSSPAAALRAKTPEPPQQRIGRVPDVPLIPSFGAHKIQSNIVSSRTVSHLQPTRDTDTPLSIVHSASFDVPLSSGRKRRLPDDFDSPVRVPVQVMVASSEDSKPYRTTPPRQSRRPVGNDSKGFTPTRRTHLEPQPQVGPSSLLRRSIVPLGEVTNSPRDVRQPQESGKSSITSDITSAGVTKAATKSWLNKSRMLLGKNGRSVTIHGTGQNL</sequence>
<dbReference type="GO" id="GO:0000796">
    <property type="term" value="C:condensin complex"/>
    <property type="evidence" value="ECO:0007669"/>
    <property type="project" value="TreeGrafter"/>
</dbReference>
<feature type="coiled-coil region" evidence="1">
    <location>
        <begin position="823"/>
        <end position="931"/>
    </location>
</feature>
<evidence type="ECO:0000256" key="1">
    <source>
        <dbReference type="SAM" id="Coils"/>
    </source>
</evidence>
<protein>
    <submittedName>
        <fullName evidence="3">Uncharacterized protein</fullName>
    </submittedName>
</protein>
<dbReference type="GO" id="GO:0000785">
    <property type="term" value="C:chromatin"/>
    <property type="evidence" value="ECO:0007669"/>
    <property type="project" value="TreeGrafter"/>
</dbReference>
<evidence type="ECO:0000313" key="3">
    <source>
        <dbReference type="EMBL" id="GJJ13115.1"/>
    </source>
</evidence>
<gene>
    <name evidence="3" type="ORF">Clacol_007365</name>
</gene>
<feature type="coiled-coil region" evidence="1">
    <location>
        <begin position="986"/>
        <end position="1258"/>
    </location>
</feature>
<organism evidence="3 4">
    <name type="scientific">Clathrus columnatus</name>
    <dbReference type="NCBI Taxonomy" id="1419009"/>
    <lineage>
        <taxon>Eukaryota</taxon>
        <taxon>Fungi</taxon>
        <taxon>Dikarya</taxon>
        <taxon>Basidiomycota</taxon>
        <taxon>Agaricomycotina</taxon>
        <taxon>Agaricomycetes</taxon>
        <taxon>Phallomycetidae</taxon>
        <taxon>Phallales</taxon>
        <taxon>Clathraceae</taxon>
        <taxon>Clathrus</taxon>
    </lineage>
</organism>
<dbReference type="PANTHER" id="PTHR43941">
    <property type="entry name" value="STRUCTURAL MAINTENANCE OF CHROMOSOMES PROTEIN 2"/>
    <property type="match status" value="1"/>
</dbReference>
<keyword evidence="4" id="KW-1185">Reference proteome</keyword>
<dbReference type="GO" id="GO:0003682">
    <property type="term" value="F:chromatin binding"/>
    <property type="evidence" value="ECO:0007669"/>
    <property type="project" value="TreeGrafter"/>
</dbReference>
<dbReference type="PANTHER" id="PTHR43941:SF1">
    <property type="entry name" value="STRUCTURAL MAINTENANCE OF CHROMOSOMES PROTEIN 2"/>
    <property type="match status" value="1"/>
</dbReference>
<reference evidence="3" key="1">
    <citation type="submission" date="2021-10" db="EMBL/GenBank/DDBJ databases">
        <title>De novo Genome Assembly of Clathrus columnatus (Basidiomycota, Fungi) Using Illumina and Nanopore Sequence Data.</title>
        <authorList>
            <person name="Ogiso-Tanaka E."/>
            <person name="Itagaki H."/>
            <person name="Hosoya T."/>
            <person name="Hosaka K."/>
        </authorList>
    </citation>
    <scope>NUCLEOTIDE SEQUENCE</scope>
    <source>
        <strain evidence="3">MO-923</strain>
    </source>
</reference>
<dbReference type="GO" id="GO:0000793">
    <property type="term" value="C:condensed chromosome"/>
    <property type="evidence" value="ECO:0007669"/>
    <property type="project" value="TreeGrafter"/>
</dbReference>
<dbReference type="GO" id="GO:0007076">
    <property type="term" value="P:mitotic chromosome condensation"/>
    <property type="evidence" value="ECO:0007669"/>
    <property type="project" value="TreeGrafter"/>
</dbReference>
<feature type="compositionally biased region" description="Low complexity" evidence="2">
    <location>
        <begin position="1307"/>
        <end position="1322"/>
    </location>
</feature>